<evidence type="ECO:0000313" key="15">
    <source>
        <dbReference type="Proteomes" id="UP000077405"/>
    </source>
</evidence>
<dbReference type="InterPro" id="IPR033480">
    <property type="entry name" value="sCache_2"/>
</dbReference>
<dbReference type="GO" id="GO:0004888">
    <property type="term" value="F:transmembrane signaling receptor activity"/>
    <property type="evidence" value="ECO:0007669"/>
    <property type="project" value="InterPro"/>
</dbReference>
<dbReference type="InterPro" id="IPR003660">
    <property type="entry name" value="HAMP_dom"/>
</dbReference>
<dbReference type="GO" id="GO:0006935">
    <property type="term" value="P:chemotaxis"/>
    <property type="evidence" value="ECO:0007669"/>
    <property type="project" value="InterPro"/>
</dbReference>
<dbReference type="PROSITE" id="PS51257">
    <property type="entry name" value="PROKAR_LIPOPROTEIN"/>
    <property type="match status" value="1"/>
</dbReference>
<dbReference type="Gene3D" id="3.30.450.20">
    <property type="entry name" value="PAS domain"/>
    <property type="match status" value="1"/>
</dbReference>
<protein>
    <submittedName>
        <fullName evidence="14">HAMP domain-containing protein</fullName>
    </submittedName>
</protein>
<dbReference type="Pfam" id="PF00672">
    <property type="entry name" value="HAMP"/>
    <property type="match status" value="1"/>
</dbReference>
<evidence type="ECO:0000256" key="6">
    <source>
        <dbReference type="ARBA" id="ARBA00023136"/>
    </source>
</evidence>
<proteinExistence type="inferred from homology"/>
<dbReference type="SUPFAM" id="SSF58104">
    <property type="entry name" value="Methyl-accepting chemotaxis protein (MCP) signaling domain"/>
    <property type="match status" value="1"/>
</dbReference>
<dbReference type="Pfam" id="PF00015">
    <property type="entry name" value="MCPsignal"/>
    <property type="match status" value="1"/>
</dbReference>
<keyword evidence="6 10" id="KW-0472">Membrane</keyword>
<dbReference type="PROSITE" id="PS50885">
    <property type="entry name" value="HAMP"/>
    <property type="match status" value="1"/>
</dbReference>
<dbReference type="PROSITE" id="PS50192">
    <property type="entry name" value="T_SNARE"/>
    <property type="match status" value="1"/>
</dbReference>
<dbReference type="GO" id="GO:0005886">
    <property type="term" value="C:plasma membrane"/>
    <property type="evidence" value="ECO:0007669"/>
    <property type="project" value="UniProtKB-SubCell"/>
</dbReference>
<evidence type="ECO:0000259" key="12">
    <source>
        <dbReference type="PROSITE" id="PS50192"/>
    </source>
</evidence>
<reference evidence="14 15" key="1">
    <citation type="journal article" date="2013" name="Int. J. Syst. Evol. Microbiol.">
        <title>Azospirillum humicireducens sp. nov., a nitrogen-fixing bacterium isolated from a microbial fuel cell.</title>
        <authorList>
            <person name="Zhou S."/>
            <person name="Han L."/>
            <person name="Wang Y."/>
            <person name="Yang G."/>
            <person name="Zhuang L."/>
            <person name="Hu P."/>
        </authorList>
    </citation>
    <scope>NUCLEOTIDE SEQUENCE [LARGE SCALE GENOMIC DNA]</scope>
    <source>
        <strain evidence="14 15">SgZ-5</strain>
    </source>
</reference>
<evidence type="ECO:0000256" key="7">
    <source>
        <dbReference type="ARBA" id="ARBA00023224"/>
    </source>
</evidence>
<dbReference type="SMART" id="SM00304">
    <property type="entry name" value="HAMP"/>
    <property type="match status" value="1"/>
</dbReference>
<keyword evidence="7 9" id="KW-0807">Transducer</keyword>
<dbReference type="RefSeq" id="WP_063635831.1">
    <property type="nucleotide sequence ID" value="NZ_CP015285.1"/>
</dbReference>
<dbReference type="PROSITE" id="PS50111">
    <property type="entry name" value="CHEMOTAXIS_TRANSDUC_2"/>
    <property type="match status" value="1"/>
</dbReference>
<evidence type="ECO:0000256" key="1">
    <source>
        <dbReference type="ARBA" id="ARBA00004429"/>
    </source>
</evidence>
<keyword evidence="2" id="KW-1003">Cell membrane</keyword>
<dbReference type="PANTHER" id="PTHR32089">
    <property type="entry name" value="METHYL-ACCEPTING CHEMOTAXIS PROTEIN MCPB"/>
    <property type="match status" value="1"/>
</dbReference>
<dbReference type="SMART" id="SM01049">
    <property type="entry name" value="Cache_2"/>
    <property type="match status" value="1"/>
</dbReference>
<evidence type="ECO:0000256" key="3">
    <source>
        <dbReference type="ARBA" id="ARBA00022519"/>
    </source>
</evidence>
<evidence type="ECO:0000256" key="10">
    <source>
        <dbReference type="SAM" id="Phobius"/>
    </source>
</evidence>
<name>A0A160JI51_9PROT</name>
<gene>
    <name evidence="14" type="ORF">A6A40_13400</name>
</gene>
<dbReference type="InterPro" id="IPR004089">
    <property type="entry name" value="MCPsignal_dom"/>
</dbReference>
<dbReference type="CDD" id="cd06225">
    <property type="entry name" value="HAMP"/>
    <property type="match status" value="1"/>
</dbReference>
<feature type="transmembrane region" description="Helical" evidence="10">
    <location>
        <begin position="12"/>
        <end position="33"/>
    </location>
</feature>
<evidence type="ECO:0000256" key="4">
    <source>
        <dbReference type="ARBA" id="ARBA00022692"/>
    </source>
</evidence>
<dbReference type="PANTHER" id="PTHR32089:SF112">
    <property type="entry name" value="LYSOZYME-LIKE PROTEIN-RELATED"/>
    <property type="match status" value="1"/>
</dbReference>
<dbReference type="InterPro" id="IPR000727">
    <property type="entry name" value="T_SNARE_dom"/>
</dbReference>
<feature type="domain" description="T-SNARE coiled-coil homology" evidence="12">
    <location>
        <begin position="458"/>
        <end position="520"/>
    </location>
</feature>
<feature type="domain" description="Methyl-accepting transducer" evidence="11">
    <location>
        <begin position="306"/>
        <end position="542"/>
    </location>
</feature>
<feature type="transmembrane region" description="Helical" evidence="10">
    <location>
        <begin position="189"/>
        <end position="210"/>
    </location>
</feature>
<evidence type="ECO:0000256" key="9">
    <source>
        <dbReference type="PROSITE-ProRule" id="PRU00284"/>
    </source>
</evidence>
<evidence type="ECO:0000313" key="14">
    <source>
        <dbReference type="EMBL" id="ANC92792.1"/>
    </source>
</evidence>
<evidence type="ECO:0000259" key="13">
    <source>
        <dbReference type="PROSITE" id="PS50885"/>
    </source>
</evidence>
<evidence type="ECO:0000256" key="8">
    <source>
        <dbReference type="ARBA" id="ARBA00029447"/>
    </source>
</evidence>
<sequence length="562" mass="59493">MVKSSLSIRAKLLLLVATASLACMAIAGAGLYLSYNRMYQDRVEALRFMVEAGHSMAARFESEVAAGHLSRDEAQARFKDAFLAIRYSGDEYLFSHTYDNVGFAHVNKALMGKDVSGIKDAAGVPVIPALIAIIKARGEGTYAYDWPRTVGGSETAVKLAYVKGFEPWRIFIGTGVFIDDLWTEFLSQLWTLLAVIAALALPAIVLLALVGHNISATIRSLADRMRAMAAGDLTVTFPETRRGDELGDMSRATQVFKENALAKQRLESEQADQARQAEADKQRAIAALADRFEQAVGGVIHAVVEEAAGMESRASAVTQAADQTGRLASDVAVTTEQTSANVQTVAAATEELTSSIGEISRQVGQSSEIAREAVDIAERANGKVDGLAQAVQRIGAVVELINSIASQTNLLALNATIEAARAGDAGKGFAVVASEVKALATQTAKATEDIAVQVADIQSMTGEAVGELQEVVRVIGHINEVATSIASAVEEQGAATREISRNIQQAAQGTQTVSDSIGGVNQAASQSGKVAYEVLSSVRQLSSHTDSLSHEVDRFLTQVRAG</sequence>
<dbReference type="EMBL" id="CP015285">
    <property type="protein sequence ID" value="ANC92792.1"/>
    <property type="molecule type" value="Genomic_DNA"/>
</dbReference>
<comment type="subcellular location">
    <subcellularLocation>
        <location evidence="1">Cell inner membrane</location>
        <topology evidence="1">Multi-pass membrane protein</topology>
    </subcellularLocation>
</comment>
<evidence type="ECO:0000259" key="11">
    <source>
        <dbReference type="PROSITE" id="PS50111"/>
    </source>
</evidence>
<dbReference type="InterPro" id="IPR004090">
    <property type="entry name" value="Chemotax_Me-accpt_rcpt"/>
</dbReference>
<evidence type="ECO:0000256" key="5">
    <source>
        <dbReference type="ARBA" id="ARBA00022989"/>
    </source>
</evidence>
<keyword evidence="4 10" id="KW-0812">Transmembrane</keyword>
<dbReference type="STRING" id="1226968.A6A40_13400"/>
<dbReference type="SMART" id="SM00283">
    <property type="entry name" value="MA"/>
    <property type="match status" value="1"/>
</dbReference>
<dbReference type="Gene3D" id="1.10.287.950">
    <property type="entry name" value="Methyl-accepting chemotaxis protein"/>
    <property type="match status" value="1"/>
</dbReference>
<dbReference type="OrthoDB" id="7260004at2"/>
<comment type="similarity">
    <text evidence="8">Belongs to the methyl-accepting chemotaxis (MCP) protein family.</text>
</comment>
<keyword evidence="3" id="KW-0997">Cell inner membrane</keyword>
<dbReference type="Gene3D" id="6.10.340.10">
    <property type="match status" value="1"/>
</dbReference>
<dbReference type="KEGG" id="ahu:A6A40_13400"/>
<dbReference type="AlphaFoldDB" id="A0A160JI51"/>
<keyword evidence="15" id="KW-1185">Reference proteome</keyword>
<accession>A0A160JI51</accession>
<dbReference type="Proteomes" id="UP000077405">
    <property type="component" value="Chromosome"/>
</dbReference>
<dbReference type="PRINTS" id="PR00260">
    <property type="entry name" value="CHEMTRNSDUCR"/>
</dbReference>
<dbReference type="Pfam" id="PF17200">
    <property type="entry name" value="sCache_2"/>
    <property type="match status" value="1"/>
</dbReference>
<feature type="domain" description="HAMP" evidence="13">
    <location>
        <begin position="212"/>
        <end position="265"/>
    </location>
</feature>
<dbReference type="GO" id="GO:0007165">
    <property type="term" value="P:signal transduction"/>
    <property type="evidence" value="ECO:0007669"/>
    <property type="project" value="UniProtKB-KW"/>
</dbReference>
<organism evidence="14 15">
    <name type="scientific">Azospirillum humicireducens</name>
    <dbReference type="NCBI Taxonomy" id="1226968"/>
    <lineage>
        <taxon>Bacteria</taxon>
        <taxon>Pseudomonadati</taxon>
        <taxon>Pseudomonadota</taxon>
        <taxon>Alphaproteobacteria</taxon>
        <taxon>Rhodospirillales</taxon>
        <taxon>Azospirillaceae</taxon>
        <taxon>Azospirillum</taxon>
    </lineage>
</organism>
<keyword evidence="5 10" id="KW-1133">Transmembrane helix</keyword>
<evidence type="ECO:0000256" key="2">
    <source>
        <dbReference type="ARBA" id="ARBA00022475"/>
    </source>
</evidence>